<reference evidence="1" key="1">
    <citation type="journal article" date="2014" name="Int. J. Syst. Evol. Microbiol.">
        <title>Complete genome sequence of Corynebacterium casei LMG S-19264T (=DSM 44701T), isolated from a smear-ripened cheese.</title>
        <authorList>
            <consortium name="US DOE Joint Genome Institute (JGI-PGF)"/>
            <person name="Walter F."/>
            <person name="Albersmeier A."/>
            <person name="Kalinowski J."/>
            <person name="Ruckert C."/>
        </authorList>
    </citation>
    <scope>NUCLEOTIDE SEQUENCE</scope>
    <source>
        <strain evidence="1">JCM 4122</strain>
    </source>
</reference>
<dbReference type="AlphaFoldDB" id="A0A919B9I5"/>
<evidence type="ECO:0008006" key="3">
    <source>
        <dbReference type="Google" id="ProtNLM"/>
    </source>
</evidence>
<comment type="caution">
    <text evidence="1">The sequence shown here is derived from an EMBL/GenBank/DDBJ whole genome shotgun (WGS) entry which is preliminary data.</text>
</comment>
<sequence>MRAVATTDYLAAPEDLASWLGVPATDPRLLQALAAASSRFRGAVRHYVSLVEGDVTVLDGNGKQSLFLPAAPVVSVAAVEVDGETLTYLTDYEWSADGFLRRIGACWPNRLRCVEVVWTHGFDPVPEDIAEAVIDQARAQYAMRPGVTSMTVGGQSVSFGAQAAIGVTAQWTTAVEKYRLNWGDSP</sequence>
<dbReference type="Proteomes" id="UP000632849">
    <property type="component" value="Unassembled WGS sequence"/>
</dbReference>
<reference evidence="1" key="2">
    <citation type="submission" date="2020-09" db="EMBL/GenBank/DDBJ databases">
        <authorList>
            <person name="Sun Q."/>
            <person name="Ohkuma M."/>
        </authorList>
    </citation>
    <scope>NUCLEOTIDE SEQUENCE</scope>
    <source>
        <strain evidence="1">JCM 4122</strain>
    </source>
</reference>
<organism evidence="1 2">
    <name type="scientific">Streptomyces filamentosus</name>
    <name type="common">Streptomyces roseosporus</name>
    <dbReference type="NCBI Taxonomy" id="67294"/>
    <lineage>
        <taxon>Bacteria</taxon>
        <taxon>Bacillati</taxon>
        <taxon>Actinomycetota</taxon>
        <taxon>Actinomycetes</taxon>
        <taxon>Kitasatosporales</taxon>
        <taxon>Streptomycetaceae</taxon>
        <taxon>Streptomyces</taxon>
    </lineage>
</organism>
<keyword evidence="2" id="KW-1185">Reference proteome</keyword>
<name>A0A919B9I5_STRFL</name>
<protein>
    <recommendedName>
        <fullName evidence="3">Mobile element protein</fullName>
    </recommendedName>
</protein>
<accession>A0A919B9I5</accession>
<evidence type="ECO:0000313" key="2">
    <source>
        <dbReference type="Proteomes" id="UP000632849"/>
    </source>
</evidence>
<evidence type="ECO:0000313" key="1">
    <source>
        <dbReference type="EMBL" id="GHF77043.1"/>
    </source>
</evidence>
<proteinExistence type="predicted"/>
<gene>
    <name evidence="1" type="ORF">GCM10017667_00410</name>
</gene>
<dbReference type="EMBL" id="BNBE01000001">
    <property type="protein sequence ID" value="GHF77043.1"/>
    <property type="molecule type" value="Genomic_DNA"/>
</dbReference>